<organism evidence="1 2">
    <name type="scientific">Bacillus thuringiensis YBT-1518</name>
    <dbReference type="NCBI Taxonomy" id="529122"/>
    <lineage>
        <taxon>Bacteria</taxon>
        <taxon>Bacillati</taxon>
        <taxon>Bacillota</taxon>
        <taxon>Bacilli</taxon>
        <taxon>Bacillales</taxon>
        <taxon>Bacillaceae</taxon>
        <taxon>Bacillus</taxon>
        <taxon>Bacillus cereus group</taxon>
    </lineage>
</organism>
<evidence type="ECO:0000313" key="1">
    <source>
        <dbReference type="EMBL" id="AHA75769.1"/>
    </source>
</evidence>
<dbReference type="AlphaFoldDB" id="A0A9W3PJU8"/>
<evidence type="ECO:0000313" key="2">
    <source>
        <dbReference type="Proteomes" id="UP000018566"/>
    </source>
</evidence>
<geneLocation type="plasmid" evidence="1 2">
    <name>pBMB0233</name>
</geneLocation>
<name>A0A9W3PJU8_BACTU</name>
<dbReference type="Proteomes" id="UP000018566">
    <property type="component" value="Plasmid pBMB0233"/>
</dbReference>
<proteinExistence type="predicted"/>
<keyword evidence="1" id="KW-0614">Plasmid</keyword>
<dbReference type="KEGG" id="bthu:YBT1518_31435"/>
<accession>A0A9W3PJU8</accession>
<protein>
    <submittedName>
        <fullName evidence="1">Uncharacterized protein</fullName>
    </submittedName>
</protein>
<sequence>MYFTFQKIEDDFIFTDICPELLNLIFQKRDDLVEKSVDTALHIKDKMIREKLKQLYTLAWNQKSFILLFSK</sequence>
<dbReference type="EMBL" id="CP005940">
    <property type="protein sequence ID" value="AHA75769.1"/>
    <property type="molecule type" value="Genomic_DNA"/>
</dbReference>
<reference evidence="1 2" key="1">
    <citation type="submission" date="2013-05" db="EMBL/GenBank/DDBJ databases">
        <title>Complete genome sequence of Bacillus thuringiensis YBT-1518, a typical strain with high toxicity to nematode.</title>
        <authorList>
            <person name="Wang P."/>
            <person name="Zhang C."/>
            <person name="Guo M."/>
            <person name="Guo S."/>
            <person name="Zhu Y."/>
            <person name="Zheng J."/>
            <person name="Zhu L."/>
            <person name="Ruan L."/>
            <person name="Peng D."/>
            <person name="Sun M."/>
        </authorList>
    </citation>
    <scope>NUCLEOTIDE SEQUENCE [LARGE SCALE GENOMIC DNA]</scope>
    <source>
        <strain evidence="1 2">YBT-1518</strain>
        <plasmid evidence="1 2">pBMB0233</plasmid>
    </source>
</reference>
<gene>
    <name evidence="1" type="ORF">YBT1518_31435</name>
</gene>